<gene>
    <name evidence="1" type="ORF">AUP40_04555</name>
</gene>
<name>A0ABR5XWH5_9PROT</name>
<dbReference type="EMBL" id="LPXL01000056">
    <property type="protein sequence ID" value="KZC97214.1"/>
    <property type="molecule type" value="Genomic_DNA"/>
</dbReference>
<reference evidence="1 2" key="1">
    <citation type="submission" date="2015-12" db="EMBL/GenBank/DDBJ databases">
        <title>Genome sequence of Thalassospira xiamenensis MCCC 1A03005.</title>
        <authorList>
            <person name="Lu L."/>
            <person name="Lai Q."/>
            <person name="Shao Z."/>
            <person name="Qian P."/>
        </authorList>
    </citation>
    <scope>NUCLEOTIDE SEQUENCE [LARGE SCALE GENOMIC DNA]</scope>
    <source>
        <strain evidence="1 2">MCCC 1A03005</strain>
    </source>
</reference>
<dbReference type="RefSeq" id="WP_063092972.1">
    <property type="nucleotide sequence ID" value="NZ_JAINWB010000003.1"/>
</dbReference>
<proteinExistence type="predicted"/>
<evidence type="ECO:0000313" key="1">
    <source>
        <dbReference type="EMBL" id="KZC97214.1"/>
    </source>
</evidence>
<organism evidence="1 2">
    <name type="scientific">Thalassospira xiamenensis</name>
    <dbReference type="NCBI Taxonomy" id="220697"/>
    <lineage>
        <taxon>Bacteria</taxon>
        <taxon>Pseudomonadati</taxon>
        <taxon>Pseudomonadota</taxon>
        <taxon>Alphaproteobacteria</taxon>
        <taxon>Rhodospirillales</taxon>
        <taxon>Thalassospiraceae</taxon>
        <taxon>Thalassospira</taxon>
    </lineage>
</organism>
<dbReference type="Proteomes" id="UP000076167">
    <property type="component" value="Unassembled WGS sequence"/>
</dbReference>
<evidence type="ECO:0000313" key="2">
    <source>
        <dbReference type="Proteomes" id="UP000076167"/>
    </source>
</evidence>
<comment type="caution">
    <text evidence="1">The sequence shown here is derived from an EMBL/GenBank/DDBJ whole genome shotgun (WGS) entry which is preliminary data.</text>
</comment>
<sequence>MKRKLTITLSLELDDIEPGNREKLARQVDMTPDELHNLAYHSTAEIANAFADQAVRHFNDIKSSHDLDEFLRYDHIYASIARWEILDCTAIGED</sequence>
<protein>
    <submittedName>
        <fullName evidence="1">Uncharacterized protein</fullName>
    </submittedName>
</protein>
<keyword evidence="2" id="KW-1185">Reference proteome</keyword>
<accession>A0ABR5XWH5</accession>